<accession>A0A6G1CW37</accession>
<reference evidence="1 2" key="1">
    <citation type="submission" date="2019-11" db="EMBL/GenBank/DDBJ databases">
        <title>Whole genome sequence of Oryza granulata.</title>
        <authorList>
            <person name="Li W."/>
        </authorList>
    </citation>
    <scope>NUCLEOTIDE SEQUENCE [LARGE SCALE GENOMIC DNA]</scope>
    <source>
        <strain evidence="2">cv. Menghai</strain>
        <tissue evidence="1">Leaf</tissue>
    </source>
</reference>
<protein>
    <submittedName>
        <fullName evidence="1">Uncharacterized protein</fullName>
    </submittedName>
</protein>
<organism evidence="1 2">
    <name type="scientific">Oryza meyeriana var. granulata</name>
    <dbReference type="NCBI Taxonomy" id="110450"/>
    <lineage>
        <taxon>Eukaryota</taxon>
        <taxon>Viridiplantae</taxon>
        <taxon>Streptophyta</taxon>
        <taxon>Embryophyta</taxon>
        <taxon>Tracheophyta</taxon>
        <taxon>Spermatophyta</taxon>
        <taxon>Magnoliopsida</taxon>
        <taxon>Liliopsida</taxon>
        <taxon>Poales</taxon>
        <taxon>Poaceae</taxon>
        <taxon>BOP clade</taxon>
        <taxon>Oryzoideae</taxon>
        <taxon>Oryzeae</taxon>
        <taxon>Oryzinae</taxon>
        <taxon>Oryza</taxon>
        <taxon>Oryza meyeriana</taxon>
    </lineage>
</organism>
<dbReference type="Proteomes" id="UP000479710">
    <property type="component" value="Unassembled WGS sequence"/>
</dbReference>
<evidence type="ECO:0000313" key="1">
    <source>
        <dbReference type="EMBL" id="KAF0904279.1"/>
    </source>
</evidence>
<comment type="caution">
    <text evidence="1">The sequence shown here is derived from an EMBL/GenBank/DDBJ whole genome shotgun (WGS) entry which is preliminary data.</text>
</comment>
<dbReference type="EMBL" id="SPHZ02000008">
    <property type="protein sequence ID" value="KAF0904279.1"/>
    <property type="molecule type" value="Genomic_DNA"/>
</dbReference>
<gene>
    <name evidence="1" type="ORF">E2562_033209</name>
</gene>
<name>A0A6G1CW37_9ORYZ</name>
<sequence>MVANHVPRCHVTHEFELYLIPYAIAGSAMAAANLTGDSDEPQRQQLSLVDGDELQRCATLLQQQQLSLGNRCIHSRSSRIRKGCVKNLKKLTGHSCSAYKVTGCLFLPPLTIYVARFESKQQRDLTEVQ</sequence>
<keyword evidence="2" id="KW-1185">Reference proteome</keyword>
<dbReference type="AlphaFoldDB" id="A0A6G1CW37"/>
<evidence type="ECO:0000313" key="2">
    <source>
        <dbReference type="Proteomes" id="UP000479710"/>
    </source>
</evidence>
<proteinExistence type="predicted"/>